<dbReference type="PANTHER" id="PTHR42980:SF1">
    <property type="entry name" value="2-OXOISOVALERATE DEHYDROGENASE SUBUNIT BETA, MITOCHONDRIAL"/>
    <property type="match status" value="1"/>
</dbReference>
<keyword evidence="2" id="KW-0560">Oxidoreductase</keyword>
<accession>A0A448X5J2</accession>
<evidence type="ECO:0000256" key="1">
    <source>
        <dbReference type="ARBA" id="ARBA00001964"/>
    </source>
</evidence>
<sequence>MALRPASRLLQKFALPKHVPFMSMAHFTFFPEDAPSELGKTEKTNLFQAVNSAMSIALTRDPTTIVFGEDIAFGGVFRCTVGLKDKFGRDRVFNTPLSEQGIVGFAIGAASAGATTIAEIQFGDYIYPAFDQIVNEAAKFRYRSGNIFDCGRLTIRAPVGAVGHGALYHSQSPEGFFAHCPGL</sequence>
<reference evidence="5" key="1">
    <citation type="submission" date="2018-11" db="EMBL/GenBank/DDBJ databases">
        <authorList>
            <consortium name="Pathogen Informatics"/>
        </authorList>
    </citation>
    <scope>NUCLEOTIDE SEQUENCE</scope>
</reference>
<name>A0A448X5J2_9PLAT</name>
<dbReference type="Proteomes" id="UP000784294">
    <property type="component" value="Unassembled WGS sequence"/>
</dbReference>
<feature type="non-terminal residue" evidence="5">
    <location>
        <position position="183"/>
    </location>
</feature>
<comment type="caution">
    <text evidence="5">The sequence shown here is derived from an EMBL/GenBank/DDBJ whole genome shotgun (WGS) entry which is preliminary data.</text>
</comment>
<dbReference type="SUPFAM" id="SSF52518">
    <property type="entry name" value="Thiamin diphosphate-binding fold (THDP-binding)"/>
    <property type="match status" value="1"/>
</dbReference>
<dbReference type="CDD" id="cd07036">
    <property type="entry name" value="TPP_PYR_E1-PDHc-beta_like"/>
    <property type="match status" value="1"/>
</dbReference>
<evidence type="ECO:0000313" key="5">
    <source>
        <dbReference type="EMBL" id="VEL28595.1"/>
    </source>
</evidence>
<comment type="catalytic activity">
    <reaction evidence="3">
        <text>N(6)-[(R)-lipoyl]-L-lysyl-[protein] + 3-methyl-2-oxobutanoate + H(+) = N(6)-[(R)-S(8)-2-methylpropanoyldihydrolipoyl]-L-lysyl-[protein] + CO2</text>
        <dbReference type="Rhea" id="RHEA:13457"/>
        <dbReference type="Rhea" id="RHEA-COMP:10474"/>
        <dbReference type="Rhea" id="RHEA-COMP:10497"/>
        <dbReference type="ChEBI" id="CHEBI:11851"/>
        <dbReference type="ChEBI" id="CHEBI:15378"/>
        <dbReference type="ChEBI" id="CHEBI:16526"/>
        <dbReference type="ChEBI" id="CHEBI:83099"/>
        <dbReference type="ChEBI" id="CHEBI:83142"/>
        <dbReference type="EC" id="1.2.4.4"/>
    </reaction>
    <physiologicalReaction direction="left-to-right" evidence="3">
        <dbReference type="Rhea" id="RHEA:13458"/>
    </physiologicalReaction>
</comment>
<proteinExistence type="predicted"/>
<feature type="domain" description="Transketolase-like pyrimidine-binding" evidence="4">
    <location>
        <begin position="44"/>
        <end position="183"/>
    </location>
</feature>
<dbReference type="Pfam" id="PF02779">
    <property type="entry name" value="Transket_pyr"/>
    <property type="match status" value="1"/>
</dbReference>
<protein>
    <recommendedName>
        <fullName evidence="4">Transketolase-like pyrimidine-binding domain-containing protein</fullName>
    </recommendedName>
</protein>
<evidence type="ECO:0000259" key="4">
    <source>
        <dbReference type="SMART" id="SM00861"/>
    </source>
</evidence>
<dbReference type="OrthoDB" id="878at2759"/>
<organism evidence="5 6">
    <name type="scientific">Protopolystoma xenopodis</name>
    <dbReference type="NCBI Taxonomy" id="117903"/>
    <lineage>
        <taxon>Eukaryota</taxon>
        <taxon>Metazoa</taxon>
        <taxon>Spiralia</taxon>
        <taxon>Lophotrochozoa</taxon>
        <taxon>Platyhelminthes</taxon>
        <taxon>Monogenea</taxon>
        <taxon>Polyopisthocotylea</taxon>
        <taxon>Polystomatidea</taxon>
        <taxon>Polystomatidae</taxon>
        <taxon>Protopolystoma</taxon>
    </lineage>
</organism>
<dbReference type="FunFam" id="3.40.50.970:FF:000001">
    <property type="entry name" value="Pyruvate dehydrogenase E1 beta subunit"/>
    <property type="match status" value="1"/>
</dbReference>
<dbReference type="GO" id="GO:0003863">
    <property type="term" value="F:branched-chain 2-oxo acid dehydrogenase activity"/>
    <property type="evidence" value="ECO:0007669"/>
    <property type="project" value="UniProtKB-EC"/>
</dbReference>
<dbReference type="AlphaFoldDB" id="A0A448X5J2"/>
<dbReference type="InterPro" id="IPR005475">
    <property type="entry name" value="Transketolase-like_Pyr-bd"/>
</dbReference>
<dbReference type="EMBL" id="CAAALY010096241">
    <property type="protein sequence ID" value="VEL28595.1"/>
    <property type="molecule type" value="Genomic_DNA"/>
</dbReference>
<evidence type="ECO:0000313" key="6">
    <source>
        <dbReference type="Proteomes" id="UP000784294"/>
    </source>
</evidence>
<dbReference type="InterPro" id="IPR029061">
    <property type="entry name" value="THDP-binding"/>
</dbReference>
<comment type="cofactor">
    <cofactor evidence="1">
        <name>thiamine diphosphate</name>
        <dbReference type="ChEBI" id="CHEBI:58937"/>
    </cofactor>
</comment>
<gene>
    <name evidence="5" type="ORF">PXEA_LOCUS22035</name>
</gene>
<evidence type="ECO:0000256" key="3">
    <source>
        <dbReference type="ARBA" id="ARBA00051764"/>
    </source>
</evidence>
<dbReference type="PANTHER" id="PTHR42980">
    <property type="entry name" value="2-OXOISOVALERATE DEHYDROGENASE SUBUNIT BETA-RELATED"/>
    <property type="match status" value="1"/>
</dbReference>
<dbReference type="SMART" id="SM00861">
    <property type="entry name" value="Transket_pyr"/>
    <property type="match status" value="1"/>
</dbReference>
<evidence type="ECO:0000256" key="2">
    <source>
        <dbReference type="ARBA" id="ARBA00023002"/>
    </source>
</evidence>
<dbReference type="GO" id="GO:0007584">
    <property type="term" value="P:response to nutrient"/>
    <property type="evidence" value="ECO:0007669"/>
    <property type="project" value="TreeGrafter"/>
</dbReference>
<dbReference type="Gene3D" id="3.40.50.970">
    <property type="match status" value="1"/>
</dbReference>
<keyword evidence="6" id="KW-1185">Reference proteome</keyword>
<dbReference type="GO" id="GO:0009083">
    <property type="term" value="P:branched-chain amino acid catabolic process"/>
    <property type="evidence" value="ECO:0007669"/>
    <property type="project" value="TreeGrafter"/>
</dbReference>